<keyword evidence="2" id="KW-0378">Hydrolase</keyword>
<dbReference type="AlphaFoldDB" id="A0A1J5PK99"/>
<dbReference type="InterPro" id="IPR036866">
    <property type="entry name" value="RibonucZ/Hydroxyglut_hydro"/>
</dbReference>
<reference evidence="2" key="1">
    <citation type="submission" date="2016-10" db="EMBL/GenBank/DDBJ databases">
        <title>Sequence of Gallionella enrichment culture.</title>
        <authorList>
            <person name="Poehlein A."/>
            <person name="Muehling M."/>
            <person name="Daniel R."/>
        </authorList>
    </citation>
    <scope>NUCLEOTIDE SEQUENCE</scope>
</reference>
<dbReference type="Pfam" id="PF00753">
    <property type="entry name" value="Lactamase_B"/>
    <property type="match status" value="1"/>
</dbReference>
<comment type="caution">
    <text evidence="2">The sequence shown here is derived from an EMBL/GenBank/DDBJ whole genome shotgun (WGS) entry which is preliminary data.</text>
</comment>
<sequence>MTVTPLGDDVFQIDTEQSGYAGITAGYLIRSSKPCLVETGTASSAETVIAALREVGIGPDHLATIVVTHVHLDHAGGAGHLTSYFPKAQLIAHERGARHLVDPSRLMASARRVFGRLLDDVMGELLPTPIERVISLGDVGKIDLGDGRSLDTFYAPGHASHHIGLVDSSSGDLYVGDAAGVYIQETKTQRPATPPPDFDLEITLKSIELFRSLAPNRLLFSHYGPVTEIEETLDGSIEELRLWVELVRNARTEQLDLDHAIAMIKEKTHERYARLIADPALTHRFEELNSTGANIVGINRWLDKIENDEYSFGDAAH</sequence>
<dbReference type="PANTHER" id="PTHR42951">
    <property type="entry name" value="METALLO-BETA-LACTAMASE DOMAIN-CONTAINING"/>
    <property type="match status" value="1"/>
</dbReference>
<dbReference type="InterPro" id="IPR001279">
    <property type="entry name" value="Metallo-B-lactamas"/>
</dbReference>
<protein>
    <submittedName>
        <fullName evidence="2">N-acyl homoserine lactonase AiiB</fullName>
        <ecNumber evidence="2">3.1.1.81</ecNumber>
    </submittedName>
</protein>
<dbReference type="InterPro" id="IPR037482">
    <property type="entry name" value="ST1585_MBL-fold"/>
</dbReference>
<dbReference type="EMBL" id="MLJW01003478">
    <property type="protein sequence ID" value="OIQ71969.1"/>
    <property type="molecule type" value="Genomic_DNA"/>
</dbReference>
<name>A0A1J5PK99_9ZZZZ</name>
<evidence type="ECO:0000259" key="1">
    <source>
        <dbReference type="SMART" id="SM00849"/>
    </source>
</evidence>
<proteinExistence type="predicted"/>
<dbReference type="EC" id="3.1.1.81" evidence="2"/>
<dbReference type="PANTHER" id="PTHR42951:SF22">
    <property type="entry name" value="METALLO BETA-LACTAMASE SUPERFAMILY LIPOPROTEIN"/>
    <property type="match status" value="1"/>
</dbReference>
<gene>
    <name evidence="2" type="primary">aiiB</name>
    <name evidence="2" type="ORF">GALL_464100</name>
</gene>
<evidence type="ECO:0000313" key="2">
    <source>
        <dbReference type="EMBL" id="OIQ71969.1"/>
    </source>
</evidence>
<accession>A0A1J5PK99</accession>
<dbReference type="CDD" id="cd07726">
    <property type="entry name" value="ST1585-like_MBL-fold"/>
    <property type="match status" value="1"/>
</dbReference>
<dbReference type="Gene3D" id="3.60.15.10">
    <property type="entry name" value="Ribonuclease Z/Hydroxyacylglutathione hydrolase-like"/>
    <property type="match status" value="1"/>
</dbReference>
<organism evidence="2">
    <name type="scientific">mine drainage metagenome</name>
    <dbReference type="NCBI Taxonomy" id="410659"/>
    <lineage>
        <taxon>unclassified sequences</taxon>
        <taxon>metagenomes</taxon>
        <taxon>ecological metagenomes</taxon>
    </lineage>
</organism>
<dbReference type="SUPFAM" id="SSF56281">
    <property type="entry name" value="Metallo-hydrolase/oxidoreductase"/>
    <property type="match status" value="1"/>
</dbReference>
<dbReference type="SMART" id="SM00849">
    <property type="entry name" value="Lactamase_B"/>
    <property type="match status" value="1"/>
</dbReference>
<feature type="domain" description="Metallo-beta-lactamase" evidence="1">
    <location>
        <begin position="23"/>
        <end position="222"/>
    </location>
</feature>
<dbReference type="GO" id="GO:0102007">
    <property type="term" value="F:acyl-L-homoserine-lactone lactonohydrolase activity"/>
    <property type="evidence" value="ECO:0007669"/>
    <property type="project" value="UniProtKB-EC"/>
</dbReference>
<dbReference type="InterPro" id="IPR050855">
    <property type="entry name" value="NDM-1-like"/>
</dbReference>